<evidence type="ECO:0000313" key="2">
    <source>
        <dbReference type="EMBL" id="ADU13729.1"/>
    </source>
</evidence>
<feature type="domain" description="Carboxymuconolactone decarboxylase-like" evidence="1">
    <location>
        <begin position="151"/>
        <end position="233"/>
    </location>
</feature>
<dbReference type="STRING" id="573065.Astex_2067"/>
<organism evidence="2 3">
    <name type="scientific">Asticcacaulis excentricus (strain ATCC 15261 / DSM 4724 / KCTC 12464 / NCIMB 9791 / VKM B-1370 / CB 48)</name>
    <dbReference type="NCBI Taxonomy" id="573065"/>
    <lineage>
        <taxon>Bacteria</taxon>
        <taxon>Pseudomonadati</taxon>
        <taxon>Pseudomonadota</taxon>
        <taxon>Alphaproteobacteria</taxon>
        <taxon>Caulobacterales</taxon>
        <taxon>Caulobacteraceae</taxon>
        <taxon>Asticcacaulis</taxon>
    </lineage>
</organism>
<name>E8RLI5_ASTEC</name>
<proteinExistence type="predicted"/>
<dbReference type="eggNOG" id="COG0599">
    <property type="taxonomic scope" value="Bacteria"/>
</dbReference>
<gene>
    <name evidence="2" type="ordered locus">Astex_2067</name>
</gene>
<evidence type="ECO:0000313" key="3">
    <source>
        <dbReference type="Proteomes" id="UP000001492"/>
    </source>
</evidence>
<dbReference type="PANTHER" id="PTHR33570:SF9">
    <property type="entry name" value="BLL4600 PROTEIN"/>
    <property type="match status" value="1"/>
</dbReference>
<dbReference type="PANTHER" id="PTHR33570">
    <property type="entry name" value="4-CARBOXYMUCONOLACTONE DECARBOXYLASE FAMILY PROTEIN"/>
    <property type="match status" value="1"/>
</dbReference>
<reference evidence="3" key="1">
    <citation type="submission" date="2010-12" db="EMBL/GenBank/DDBJ databases">
        <title>Complete sequence of chromosome 1 of Asticcacaulis excentricus CB 48.</title>
        <authorList>
            <consortium name="US DOE Joint Genome Institute"/>
            <person name="Lucas S."/>
            <person name="Copeland A."/>
            <person name="Lapidus A."/>
            <person name="Cheng J.-F."/>
            <person name="Bruce D."/>
            <person name="Goodwin L."/>
            <person name="Pitluck S."/>
            <person name="Teshima H."/>
            <person name="Davenport K."/>
            <person name="Detter J.C."/>
            <person name="Han C."/>
            <person name="Tapia R."/>
            <person name="Land M."/>
            <person name="Hauser L."/>
            <person name="Jeffries C."/>
            <person name="Kyrpides N."/>
            <person name="Ivanova N."/>
            <person name="Ovchinnikova G."/>
            <person name="Brun Y.V."/>
            <person name="Woyke T."/>
        </authorList>
    </citation>
    <scope>NUCLEOTIDE SEQUENCE [LARGE SCALE GENOMIC DNA]</scope>
    <source>
        <strain evidence="3">ATCC 15261 / DSM 4724 / KCTC 12464 / NCIMB 9791 / VKM B-1370 / CB 48</strain>
    </source>
</reference>
<dbReference type="InterPro" id="IPR003779">
    <property type="entry name" value="CMD-like"/>
</dbReference>
<sequence length="243" mass="26248">MTNPNPEDTAPLFNMLRGAAPVLVPFTQDRIVDELWHRPGLSARDRAIATVVTLMARNAQNAYPYYFNKALDSGVTSAEFSELVTHTAFYAGWPNAFAAAGVLKGIFDERGVAVEDLPTVEEARLPTEVAVPDDALRAAYIAAHIAPASEALQHFTNDLLYANLWHRPALEPRDRALATVALLAALGQSAFFPVYLTRALTQGVTRTEVGEMLAHTAFYGGWGYAIQAAEAAKSVFDAQDAGA</sequence>
<dbReference type="OrthoDB" id="7507676at2"/>
<dbReference type="KEGG" id="aex:Astex_2067"/>
<accession>E8RLI5</accession>
<dbReference type="InterPro" id="IPR029032">
    <property type="entry name" value="AhpD-like"/>
</dbReference>
<dbReference type="InterPro" id="IPR052512">
    <property type="entry name" value="4CMD/NDH-1_regulator"/>
</dbReference>
<dbReference type="EMBL" id="CP002395">
    <property type="protein sequence ID" value="ADU13729.1"/>
    <property type="molecule type" value="Genomic_DNA"/>
</dbReference>
<keyword evidence="3" id="KW-1185">Reference proteome</keyword>
<dbReference type="SUPFAM" id="SSF69118">
    <property type="entry name" value="AhpD-like"/>
    <property type="match status" value="1"/>
</dbReference>
<dbReference type="RefSeq" id="WP_013479557.1">
    <property type="nucleotide sequence ID" value="NC_014816.1"/>
</dbReference>
<evidence type="ECO:0000259" key="1">
    <source>
        <dbReference type="Pfam" id="PF02627"/>
    </source>
</evidence>
<feature type="domain" description="Carboxymuconolactone decarboxylase-like" evidence="1">
    <location>
        <begin position="34"/>
        <end position="104"/>
    </location>
</feature>
<dbReference type="AlphaFoldDB" id="E8RLI5"/>
<dbReference type="Gene3D" id="1.20.1290.10">
    <property type="entry name" value="AhpD-like"/>
    <property type="match status" value="1"/>
</dbReference>
<protein>
    <submittedName>
        <fullName evidence="2">Carboxymuconolactone decarboxylase</fullName>
    </submittedName>
</protein>
<dbReference type="GO" id="GO:0051920">
    <property type="term" value="F:peroxiredoxin activity"/>
    <property type="evidence" value="ECO:0007669"/>
    <property type="project" value="InterPro"/>
</dbReference>
<dbReference type="HOGENOM" id="CLU_070025_0_2_5"/>
<dbReference type="Proteomes" id="UP000001492">
    <property type="component" value="Chromosome 1"/>
</dbReference>
<dbReference type="Pfam" id="PF02627">
    <property type="entry name" value="CMD"/>
    <property type="match status" value="2"/>
</dbReference>